<dbReference type="Proteomes" id="UP000627934">
    <property type="component" value="Unassembled WGS sequence"/>
</dbReference>
<evidence type="ECO:0000313" key="6">
    <source>
        <dbReference type="Proteomes" id="UP000627934"/>
    </source>
</evidence>
<dbReference type="Gene3D" id="3.40.50.300">
    <property type="entry name" value="P-loop containing nucleotide triphosphate hydrolases"/>
    <property type="match status" value="1"/>
</dbReference>
<accession>A0A8H7IR67</accession>
<evidence type="ECO:0000259" key="4">
    <source>
        <dbReference type="Pfam" id="PF24883"/>
    </source>
</evidence>
<sequence length="384" mass="44514">MRKLEEVAKKRRKRGSSRFLDRIARLSDRLQPFFGVVDIMIQSNPEYTALAWGALRFILQLASGFSTFFEKLIKTLERFCREMPQYKDIQLLQEDQISARIKECIEKVYGHMFQLFKEVANVFTSGGRIKRTPVVIAEILWRPFENRFDGLLEEVKSCRSLIEFDIALLQARTANDTKAIAVAQKEIAEEEQEQNRKAQKKADELAKMTDEIARMVSQSYREQLFERIQKWLSPPQYSDALFRGKSLREPGTNEWVLTNTRFCNPGSGKSVLASSIIDELMAEYHQEGRIWELCYFFFTPDCKESTTRISAYRSILAQILHRNRQDEDMINKFDFTMTDIFSSGTPKAGLDELFGLVKLLFQQFQILLVLDGIDDPDELTDTSG</sequence>
<dbReference type="EMBL" id="MDYX01000040">
    <property type="protein sequence ID" value="KAF9630468.1"/>
    <property type="molecule type" value="Genomic_DNA"/>
</dbReference>
<evidence type="ECO:0000256" key="2">
    <source>
        <dbReference type="SAM" id="Coils"/>
    </source>
</evidence>
<protein>
    <recommendedName>
        <fullName evidence="7">NACHT domain-containing protein</fullName>
    </recommendedName>
</protein>
<keyword evidence="1" id="KW-0677">Repeat</keyword>
<dbReference type="PANTHER" id="PTHR10039">
    <property type="entry name" value="AMELOGENIN"/>
    <property type="match status" value="1"/>
</dbReference>
<dbReference type="InterPro" id="IPR056884">
    <property type="entry name" value="NPHP3-like_N"/>
</dbReference>
<dbReference type="InterPro" id="IPR056125">
    <property type="entry name" value="DUF7708"/>
</dbReference>
<feature type="domain" description="DUF7708" evidence="3">
    <location>
        <begin position="23"/>
        <end position="162"/>
    </location>
</feature>
<evidence type="ECO:0008006" key="7">
    <source>
        <dbReference type="Google" id="ProtNLM"/>
    </source>
</evidence>
<evidence type="ECO:0000259" key="3">
    <source>
        <dbReference type="Pfam" id="PF24809"/>
    </source>
</evidence>
<feature type="coiled-coil region" evidence="2">
    <location>
        <begin position="180"/>
        <end position="218"/>
    </location>
</feature>
<reference evidence="5" key="2">
    <citation type="journal article" date="2018" name="DNA Res.">
        <title>Comparative genome and transcriptome analyses reveal adaptations to opportunistic infections in woody plant degrading pathogens of Botryosphaeriaceae.</title>
        <authorList>
            <person name="Yan J.Y."/>
            <person name="Zhao W.S."/>
            <person name="Chen Z."/>
            <person name="Xing Q.K."/>
            <person name="Zhang W."/>
            <person name="Chethana K.W.T."/>
            <person name="Xue M.F."/>
            <person name="Xu J.P."/>
            <person name="Phillips A.J.L."/>
            <person name="Wang Y."/>
            <person name="Liu J.H."/>
            <person name="Liu M."/>
            <person name="Zhou Y."/>
            <person name="Jayawardena R.S."/>
            <person name="Manawasinghe I.S."/>
            <person name="Huang J.B."/>
            <person name="Qiao G.H."/>
            <person name="Fu C.Y."/>
            <person name="Guo F.F."/>
            <person name="Dissanayake A.J."/>
            <person name="Peng Y.L."/>
            <person name="Hyde K.D."/>
            <person name="Li X.H."/>
        </authorList>
    </citation>
    <scope>NUCLEOTIDE SEQUENCE</scope>
    <source>
        <strain evidence="5">CSS-01s</strain>
    </source>
</reference>
<evidence type="ECO:0000313" key="5">
    <source>
        <dbReference type="EMBL" id="KAF9630468.1"/>
    </source>
</evidence>
<dbReference type="Pfam" id="PF24883">
    <property type="entry name" value="NPHP3_N"/>
    <property type="match status" value="1"/>
</dbReference>
<dbReference type="AlphaFoldDB" id="A0A8H7IR67"/>
<comment type="caution">
    <text evidence="5">The sequence shown here is derived from an EMBL/GenBank/DDBJ whole genome shotgun (WGS) entry which is preliminary data.</text>
</comment>
<proteinExistence type="predicted"/>
<organism evidence="5 6">
    <name type="scientific">Lasiodiplodia theobromae</name>
    <dbReference type="NCBI Taxonomy" id="45133"/>
    <lineage>
        <taxon>Eukaryota</taxon>
        <taxon>Fungi</taxon>
        <taxon>Dikarya</taxon>
        <taxon>Ascomycota</taxon>
        <taxon>Pezizomycotina</taxon>
        <taxon>Dothideomycetes</taxon>
        <taxon>Dothideomycetes incertae sedis</taxon>
        <taxon>Botryosphaeriales</taxon>
        <taxon>Botryosphaeriaceae</taxon>
        <taxon>Lasiodiplodia</taxon>
    </lineage>
</organism>
<dbReference type="SUPFAM" id="SSF52540">
    <property type="entry name" value="P-loop containing nucleoside triphosphate hydrolases"/>
    <property type="match status" value="1"/>
</dbReference>
<reference evidence="5" key="1">
    <citation type="submission" date="2016-08" db="EMBL/GenBank/DDBJ databases">
        <authorList>
            <person name="Yan J."/>
        </authorList>
    </citation>
    <scope>NUCLEOTIDE SEQUENCE</scope>
    <source>
        <strain evidence="5">CSS-01s</strain>
    </source>
</reference>
<feature type="domain" description="Nephrocystin 3-like N-terminal" evidence="4">
    <location>
        <begin position="264"/>
        <end position="377"/>
    </location>
</feature>
<dbReference type="PANTHER" id="PTHR10039:SF14">
    <property type="entry name" value="NACHT DOMAIN-CONTAINING PROTEIN"/>
    <property type="match status" value="1"/>
</dbReference>
<dbReference type="InterPro" id="IPR027417">
    <property type="entry name" value="P-loop_NTPase"/>
</dbReference>
<keyword evidence="2" id="KW-0175">Coiled coil</keyword>
<gene>
    <name evidence="5" type="ORF">BFW01_g1030</name>
</gene>
<evidence type="ECO:0000256" key="1">
    <source>
        <dbReference type="ARBA" id="ARBA00022737"/>
    </source>
</evidence>
<dbReference type="Pfam" id="PF24809">
    <property type="entry name" value="DUF7708"/>
    <property type="match status" value="1"/>
</dbReference>
<name>A0A8H7IR67_9PEZI</name>